<dbReference type="CDD" id="cd00090">
    <property type="entry name" value="HTH_ARSR"/>
    <property type="match status" value="1"/>
</dbReference>
<dbReference type="PANTHER" id="PTHR38600:SF2">
    <property type="entry name" value="SLL0088 PROTEIN"/>
    <property type="match status" value="1"/>
</dbReference>
<proteinExistence type="inferred from homology"/>
<gene>
    <name evidence="3" type="ORF">Ari01nite_10040</name>
</gene>
<dbReference type="SUPFAM" id="SSF55961">
    <property type="entry name" value="Bet v1-like"/>
    <property type="match status" value="1"/>
</dbReference>
<dbReference type="PROSITE" id="PS50987">
    <property type="entry name" value="HTH_ARSR_2"/>
    <property type="match status" value="1"/>
</dbReference>
<evidence type="ECO:0000259" key="2">
    <source>
        <dbReference type="PROSITE" id="PS50987"/>
    </source>
</evidence>
<accession>A0A919JU41</accession>
<protein>
    <recommendedName>
        <fullName evidence="2">HTH arsR-type domain-containing protein</fullName>
    </recommendedName>
</protein>
<dbReference type="Proteomes" id="UP000636960">
    <property type="component" value="Unassembled WGS sequence"/>
</dbReference>
<dbReference type="InterPro" id="IPR036390">
    <property type="entry name" value="WH_DNA-bd_sf"/>
</dbReference>
<dbReference type="PANTHER" id="PTHR38600">
    <property type="entry name" value="TRANSCRIPTIONAL REGULATORY PROTEIN"/>
    <property type="match status" value="1"/>
</dbReference>
<dbReference type="InterPro" id="IPR023393">
    <property type="entry name" value="START-like_dom_sf"/>
</dbReference>
<dbReference type="SMART" id="SM00418">
    <property type="entry name" value="HTH_ARSR"/>
    <property type="match status" value="1"/>
</dbReference>
<evidence type="ECO:0000313" key="4">
    <source>
        <dbReference type="Proteomes" id="UP000636960"/>
    </source>
</evidence>
<dbReference type="GO" id="GO:0003700">
    <property type="term" value="F:DNA-binding transcription factor activity"/>
    <property type="evidence" value="ECO:0007669"/>
    <property type="project" value="InterPro"/>
</dbReference>
<dbReference type="InterPro" id="IPR036388">
    <property type="entry name" value="WH-like_DNA-bd_sf"/>
</dbReference>
<dbReference type="NCBIfam" id="NF033788">
    <property type="entry name" value="HTH_metalloreg"/>
    <property type="match status" value="1"/>
</dbReference>
<feature type="domain" description="HTH arsR-type" evidence="2">
    <location>
        <begin position="1"/>
        <end position="94"/>
    </location>
</feature>
<comment type="caution">
    <text evidence="3">The sequence shown here is derived from an EMBL/GenBank/DDBJ whole genome shotgun (WGS) entry which is preliminary data.</text>
</comment>
<evidence type="ECO:0000256" key="1">
    <source>
        <dbReference type="ARBA" id="ARBA00006817"/>
    </source>
</evidence>
<dbReference type="AlphaFoldDB" id="A0A919JU41"/>
<dbReference type="CDD" id="cd07814">
    <property type="entry name" value="SRPBCC_CalC_Aha1-like"/>
    <property type="match status" value="1"/>
</dbReference>
<name>A0A919JU41_9ACTN</name>
<sequence>MSNHMVELDAVFHALAHQVRRSMLRRLATGELTIGELAEPLQMSLAAASKHVKVLELAGLVGRTVDGRRHVCRLEPRPLSEATAWLLFYEEFRDARLPALRTLPAVHREMILPAAAHPVYRAWLTPDVLRQWLAPGPYECVRAEVDERVGGHFRIWHSTGGEPAGGFEAEILDLAPDRRIAWRWGFVGPDRSAGGFDSLLTVTLEDTADGGTHLILRHERLDDLAAAMPEVAAGVGAGWNGALEKLTSALKVN</sequence>
<reference evidence="3" key="1">
    <citation type="submission" date="2021-01" db="EMBL/GenBank/DDBJ databases">
        <title>Whole genome shotgun sequence of Actinoplanes rishiriensis NBRC 108556.</title>
        <authorList>
            <person name="Komaki H."/>
            <person name="Tamura T."/>
        </authorList>
    </citation>
    <scope>NUCLEOTIDE SEQUENCE</scope>
    <source>
        <strain evidence="3">NBRC 108556</strain>
    </source>
</reference>
<dbReference type="Pfam" id="PF08327">
    <property type="entry name" value="AHSA1"/>
    <property type="match status" value="1"/>
</dbReference>
<dbReference type="Gene3D" id="3.30.530.20">
    <property type="match status" value="1"/>
</dbReference>
<dbReference type="InterPro" id="IPR013538">
    <property type="entry name" value="ASHA1/2-like_C"/>
</dbReference>
<dbReference type="EMBL" id="BOMV01000007">
    <property type="protein sequence ID" value="GIE93539.1"/>
    <property type="molecule type" value="Genomic_DNA"/>
</dbReference>
<keyword evidence="4" id="KW-1185">Reference proteome</keyword>
<evidence type="ECO:0000313" key="3">
    <source>
        <dbReference type="EMBL" id="GIE93539.1"/>
    </source>
</evidence>
<comment type="similarity">
    <text evidence="1">Belongs to the AHA1 family.</text>
</comment>
<dbReference type="InterPro" id="IPR011991">
    <property type="entry name" value="ArsR-like_HTH"/>
</dbReference>
<dbReference type="SUPFAM" id="SSF46785">
    <property type="entry name" value="Winged helix' DNA-binding domain"/>
    <property type="match status" value="1"/>
</dbReference>
<dbReference type="Gene3D" id="1.10.10.10">
    <property type="entry name" value="Winged helix-like DNA-binding domain superfamily/Winged helix DNA-binding domain"/>
    <property type="match status" value="1"/>
</dbReference>
<organism evidence="3 4">
    <name type="scientific">Paractinoplanes rishiriensis</name>
    <dbReference type="NCBI Taxonomy" id="1050105"/>
    <lineage>
        <taxon>Bacteria</taxon>
        <taxon>Bacillati</taxon>
        <taxon>Actinomycetota</taxon>
        <taxon>Actinomycetes</taxon>
        <taxon>Micromonosporales</taxon>
        <taxon>Micromonosporaceae</taxon>
        <taxon>Paractinoplanes</taxon>
    </lineage>
</organism>
<dbReference type="Pfam" id="PF12840">
    <property type="entry name" value="HTH_20"/>
    <property type="match status" value="1"/>
</dbReference>
<dbReference type="InterPro" id="IPR001845">
    <property type="entry name" value="HTH_ArsR_DNA-bd_dom"/>
</dbReference>